<dbReference type="Proteomes" id="UP000288805">
    <property type="component" value="Unassembled WGS sequence"/>
</dbReference>
<evidence type="ECO:0000313" key="2">
    <source>
        <dbReference type="Proteomes" id="UP000288805"/>
    </source>
</evidence>
<evidence type="ECO:0000313" key="1">
    <source>
        <dbReference type="EMBL" id="RVW56044.1"/>
    </source>
</evidence>
<organism evidence="1 2">
    <name type="scientific">Vitis vinifera</name>
    <name type="common">Grape</name>
    <dbReference type="NCBI Taxonomy" id="29760"/>
    <lineage>
        <taxon>Eukaryota</taxon>
        <taxon>Viridiplantae</taxon>
        <taxon>Streptophyta</taxon>
        <taxon>Embryophyta</taxon>
        <taxon>Tracheophyta</taxon>
        <taxon>Spermatophyta</taxon>
        <taxon>Magnoliopsida</taxon>
        <taxon>eudicotyledons</taxon>
        <taxon>Gunneridae</taxon>
        <taxon>Pentapetalae</taxon>
        <taxon>rosids</taxon>
        <taxon>Vitales</taxon>
        <taxon>Vitaceae</taxon>
        <taxon>Viteae</taxon>
        <taxon>Vitis</taxon>
    </lineage>
</organism>
<sequence length="141" mass="16222">MAQIKAHKEKKTKKSKAKACLFTMVSQTIFTRIMSLKIAKAIWDYFKEEYARDEMIKVRLLGSKLNDSRIVEKILVKTQEQRRFMRQDVIIKGALQAKHHGTSKENIHSANTVGRKVILYLDVGEDLMPNVSNAISSDMRL</sequence>
<accession>A0A438F7Q9</accession>
<name>A0A438F7Q9_VITVI</name>
<reference evidence="1 2" key="1">
    <citation type="journal article" date="2018" name="PLoS Genet.">
        <title>Population sequencing reveals clonal diversity and ancestral inbreeding in the grapevine cultivar Chardonnay.</title>
        <authorList>
            <person name="Roach M.J."/>
            <person name="Johnson D.L."/>
            <person name="Bohlmann J."/>
            <person name="van Vuuren H.J."/>
            <person name="Jones S.J."/>
            <person name="Pretorius I.S."/>
            <person name="Schmidt S.A."/>
            <person name="Borneman A.R."/>
        </authorList>
    </citation>
    <scope>NUCLEOTIDE SEQUENCE [LARGE SCALE GENOMIC DNA]</scope>
    <source>
        <strain evidence="2">cv. Chardonnay</strain>
        <tissue evidence="1">Leaf</tissue>
    </source>
</reference>
<dbReference type="AlphaFoldDB" id="A0A438F7Q9"/>
<evidence type="ECO:0008006" key="3">
    <source>
        <dbReference type="Google" id="ProtNLM"/>
    </source>
</evidence>
<proteinExistence type="predicted"/>
<gene>
    <name evidence="1" type="ORF">CK203_093370</name>
</gene>
<dbReference type="Pfam" id="PF14223">
    <property type="entry name" value="Retrotran_gag_2"/>
    <property type="match status" value="1"/>
</dbReference>
<comment type="caution">
    <text evidence="1">The sequence shown here is derived from an EMBL/GenBank/DDBJ whole genome shotgun (WGS) entry which is preliminary data.</text>
</comment>
<protein>
    <recommendedName>
        <fullName evidence="3">Retrovirus-related Pol polyprotein from transposon TNT 1-94</fullName>
    </recommendedName>
</protein>
<dbReference type="EMBL" id="QGNW01001099">
    <property type="protein sequence ID" value="RVW56044.1"/>
    <property type="molecule type" value="Genomic_DNA"/>
</dbReference>